<protein>
    <recommendedName>
        <fullName evidence="1">HAT C-terminal dimerisation domain-containing protein</fullName>
    </recommendedName>
</protein>
<reference evidence="2" key="1">
    <citation type="submission" date="2021-03" db="EMBL/GenBank/DDBJ databases">
        <authorList>
            <person name="Tran Van P."/>
        </authorList>
    </citation>
    <scope>NUCLEOTIDE SEQUENCE</scope>
</reference>
<comment type="caution">
    <text evidence="2">The sequence shown here is derived from an EMBL/GenBank/DDBJ whole genome shotgun (WGS) entry which is preliminary data.</text>
</comment>
<evidence type="ECO:0000313" key="3">
    <source>
        <dbReference type="Proteomes" id="UP001153148"/>
    </source>
</evidence>
<dbReference type="EMBL" id="CAJPIN010009764">
    <property type="protein sequence ID" value="CAG2059513.1"/>
    <property type="molecule type" value="Genomic_DNA"/>
</dbReference>
<name>A0ABN7NUS9_TIMPD</name>
<sequence>MYEVCAGGGIEETAEVTLHTHTHREKLPFCHFSRPADCITQVDSTRRQANLRTFSITFLRIDRLIVLAPPCIKKSAPAKEIQENTLLFWKQMAGVYPILSEIVKKYLTTVVTSVPLPHLFSK</sequence>
<keyword evidence="3" id="KW-1185">Reference proteome</keyword>
<gene>
    <name evidence="2" type="ORF">TPAB3V08_LOCUS6476</name>
</gene>
<evidence type="ECO:0000313" key="2">
    <source>
        <dbReference type="EMBL" id="CAG2059513.1"/>
    </source>
</evidence>
<organism evidence="2 3">
    <name type="scientific">Timema podura</name>
    <name type="common">Walking stick</name>
    <dbReference type="NCBI Taxonomy" id="61482"/>
    <lineage>
        <taxon>Eukaryota</taxon>
        <taxon>Metazoa</taxon>
        <taxon>Ecdysozoa</taxon>
        <taxon>Arthropoda</taxon>
        <taxon>Hexapoda</taxon>
        <taxon>Insecta</taxon>
        <taxon>Pterygota</taxon>
        <taxon>Neoptera</taxon>
        <taxon>Polyneoptera</taxon>
        <taxon>Phasmatodea</taxon>
        <taxon>Timematodea</taxon>
        <taxon>Timematoidea</taxon>
        <taxon>Timematidae</taxon>
        <taxon>Timema</taxon>
    </lineage>
</organism>
<dbReference type="Proteomes" id="UP001153148">
    <property type="component" value="Unassembled WGS sequence"/>
</dbReference>
<dbReference type="InterPro" id="IPR008906">
    <property type="entry name" value="HATC_C_dom"/>
</dbReference>
<feature type="domain" description="HAT C-terminal dimerisation" evidence="1">
    <location>
        <begin position="76"/>
        <end position="122"/>
    </location>
</feature>
<proteinExistence type="predicted"/>
<accession>A0ABN7NUS9</accession>
<evidence type="ECO:0000259" key="1">
    <source>
        <dbReference type="Pfam" id="PF05699"/>
    </source>
</evidence>
<dbReference type="Pfam" id="PF05699">
    <property type="entry name" value="Dimer_Tnp_hAT"/>
    <property type="match status" value="1"/>
</dbReference>